<dbReference type="GO" id="GO:0016788">
    <property type="term" value="F:hydrolase activity, acting on ester bonds"/>
    <property type="evidence" value="ECO:0007669"/>
    <property type="project" value="UniProtKB-ARBA"/>
</dbReference>
<reference evidence="1 2" key="2">
    <citation type="journal article" date="2009" name="PLoS ONE">
        <title>The photosynthetic apparatus and its regulation in the aerobic gammaproteobacterium Congregibacter litoralis gen. nov., sp. nov.</title>
        <authorList>
            <person name="Spring S."/>
            <person name="Lunsdorf H."/>
            <person name="Fuchs B.M."/>
            <person name="Tindall B.J."/>
        </authorList>
    </citation>
    <scope>NUCLEOTIDE SEQUENCE [LARGE SCALE GENOMIC DNA]</scope>
    <source>
        <strain evidence="1">KT71</strain>
    </source>
</reference>
<name>A4ABD1_9GAMM</name>
<dbReference type="Proteomes" id="UP000019205">
    <property type="component" value="Chromosome"/>
</dbReference>
<accession>A4ABD1</accession>
<dbReference type="AlphaFoldDB" id="A4ABD1"/>
<keyword evidence="2" id="KW-1185">Reference proteome</keyword>
<dbReference type="eggNOG" id="COG2755">
    <property type="taxonomic scope" value="Bacteria"/>
</dbReference>
<proteinExistence type="predicted"/>
<dbReference type="OrthoDB" id="6194308at2"/>
<dbReference type="HOGENOM" id="CLU_929742_0_0_6"/>
<evidence type="ECO:0008006" key="3">
    <source>
        <dbReference type="Google" id="ProtNLM"/>
    </source>
</evidence>
<dbReference type="InterPro" id="IPR036514">
    <property type="entry name" value="SGNH_hydro_sf"/>
</dbReference>
<sequence length="296" mass="33905">MPNETPIQRRRRLATNSGITYLSSDFAHVCKAKPDRIGIVAEGDSWFAYPKKWIAFGADMNIVHHLEAKVKQTDTVNLLRMASNGDEAVGMTSGKQLKTLYKVLKKNRDYVRLLMFSGGGNDIVGKNDMLPLLEEYTGQTDFKDCINMPRFEAKIEAIVLAYQRLIWLCEDVMPNAKIVTHTYDIAKPWDQGAEFFWGLIKSKPWVYPYLVRRNIPRKFHLPIIEFMLNEFANGVTHLAQQQAAGGRLVVTPTQYTLRPGSKKDWLNEIHPTEDGFEKIFKKVYAQMRQVEPGLPK</sequence>
<evidence type="ECO:0000313" key="2">
    <source>
        <dbReference type="Proteomes" id="UP000019205"/>
    </source>
</evidence>
<dbReference type="STRING" id="314285.KT71_06669"/>
<dbReference type="EMBL" id="AAOA02000004">
    <property type="protein sequence ID" value="EAQ96685.1"/>
    <property type="molecule type" value="Genomic_DNA"/>
</dbReference>
<comment type="caution">
    <text evidence="1">The sequence shown here is derived from an EMBL/GenBank/DDBJ whole genome shotgun (WGS) entry which is preliminary data.</text>
</comment>
<dbReference type="Gene3D" id="3.40.50.1110">
    <property type="entry name" value="SGNH hydrolase"/>
    <property type="match status" value="1"/>
</dbReference>
<dbReference type="SUPFAM" id="SSF52266">
    <property type="entry name" value="SGNH hydrolase"/>
    <property type="match status" value="1"/>
</dbReference>
<organism evidence="1 2">
    <name type="scientific">Congregibacter litoralis KT71</name>
    <dbReference type="NCBI Taxonomy" id="314285"/>
    <lineage>
        <taxon>Bacteria</taxon>
        <taxon>Pseudomonadati</taxon>
        <taxon>Pseudomonadota</taxon>
        <taxon>Gammaproteobacteria</taxon>
        <taxon>Cellvibrionales</taxon>
        <taxon>Halieaceae</taxon>
        <taxon>Congregibacter</taxon>
    </lineage>
</organism>
<dbReference type="RefSeq" id="WP_008293755.1">
    <property type="nucleotide sequence ID" value="NZ_CM002299.1"/>
</dbReference>
<protein>
    <recommendedName>
        <fullName evidence="3">SGNH hydrolase-type esterase domain-containing protein</fullName>
    </recommendedName>
</protein>
<gene>
    <name evidence="1" type="ORF">KT71_06669</name>
</gene>
<evidence type="ECO:0000313" key="1">
    <source>
        <dbReference type="EMBL" id="EAQ96685.1"/>
    </source>
</evidence>
<reference evidence="1 2" key="1">
    <citation type="journal article" date="2007" name="Proc. Natl. Acad. Sci. U.S.A.">
        <title>Characterization of a marine gammaproteobacterium capable of aerobic anoxygenic photosynthesis.</title>
        <authorList>
            <person name="Fuchs B.M."/>
            <person name="Spring S."/>
            <person name="Teeling H."/>
            <person name="Quast C."/>
            <person name="Wulf J."/>
            <person name="Schattenhofer M."/>
            <person name="Yan S."/>
            <person name="Ferriera S."/>
            <person name="Johnson J."/>
            <person name="Glockner F.O."/>
            <person name="Amann R."/>
        </authorList>
    </citation>
    <scope>NUCLEOTIDE SEQUENCE [LARGE SCALE GENOMIC DNA]</scope>
    <source>
        <strain evidence="1">KT71</strain>
    </source>
</reference>